<dbReference type="Pfam" id="PF13590">
    <property type="entry name" value="DUF4136"/>
    <property type="match status" value="1"/>
</dbReference>
<sequence length="188" mass="21006">MKKLHILRVSICLALSVSLRAQSIKSDHDTQTDFKKFKTYAWLAPGDSVLNRYRRDKLYGGSITYAANQELISRGLKMDTLHPDAVFLFFTSVQEIMTYSQTPTLSLGVGVAGPGYYVAGSAPVAGGKIIATAEEDGILKFAMYDTQTRKQVWTGMANKTFKLTDDVQQLVMDYTAKIFKKYPVKKSR</sequence>
<evidence type="ECO:0000256" key="1">
    <source>
        <dbReference type="SAM" id="SignalP"/>
    </source>
</evidence>
<feature type="signal peptide" evidence="1">
    <location>
        <begin position="1"/>
        <end position="21"/>
    </location>
</feature>
<accession>A0A1M5MB47</accession>
<reference evidence="3 4" key="1">
    <citation type="submission" date="2016-11" db="EMBL/GenBank/DDBJ databases">
        <authorList>
            <person name="Jaros S."/>
            <person name="Januszkiewicz K."/>
            <person name="Wedrychowicz H."/>
        </authorList>
    </citation>
    <scope>NUCLEOTIDE SEQUENCE [LARGE SCALE GENOMIC DNA]</scope>
    <source>
        <strain evidence="3 4">DSM 24574</strain>
    </source>
</reference>
<dbReference type="Gene3D" id="3.30.160.670">
    <property type="match status" value="1"/>
</dbReference>
<feature type="chain" id="PRO_5012748060" description="DUF4136 domain-containing protein" evidence="1">
    <location>
        <begin position="22"/>
        <end position="188"/>
    </location>
</feature>
<evidence type="ECO:0000313" key="3">
    <source>
        <dbReference type="EMBL" id="SHG74451.1"/>
    </source>
</evidence>
<dbReference type="EMBL" id="FQWQ01000001">
    <property type="protein sequence ID" value="SHG74451.1"/>
    <property type="molecule type" value="Genomic_DNA"/>
</dbReference>
<dbReference type="AlphaFoldDB" id="A0A1M5MB47"/>
<dbReference type="InterPro" id="IPR025411">
    <property type="entry name" value="DUF4136"/>
</dbReference>
<dbReference type="OrthoDB" id="118896at2"/>
<keyword evidence="1" id="KW-0732">Signal</keyword>
<dbReference type="Proteomes" id="UP000184212">
    <property type="component" value="Unassembled WGS sequence"/>
</dbReference>
<feature type="domain" description="DUF4136" evidence="2">
    <location>
        <begin position="25"/>
        <end position="183"/>
    </location>
</feature>
<proteinExistence type="predicted"/>
<evidence type="ECO:0000259" key="2">
    <source>
        <dbReference type="Pfam" id="PF13590"/>
    </source>
</evidence>
<keyword evidence="4" id="KW-1185">Reference proteome</keyword>
<name>A0A1M5MB47_9BACT</name>
<organism evidence="3 4">
    <name type="scientific">Chryseolinea serpens</name>
    <dbReference type="NCBI Taxonomy" id="947013"/>
    <lineage>
        <taxon>Bacteria</taxon>
        <taxon>Pseudomonadati</taxon>
        <taxon>Bacteroidota</taxon>
        <taxon>Cytophagia</taxon>
        <taxon>Cytophagales</taxon>
        <taxon>Fulvivirgaceae</taxon>
        <taxon>Chryseolinea</taxon>
    </lineage>
</organism>
<protein>
    <recommendedName>
        <fullName evidence="2">DUF4136 domain-containing protein</fullName>
    </recommendedName>
</protein>
<evidence type="ECO:0000313" key="4">
    <source>
        <dbReference type="Proteomes" id="UP000184212"/>
    </source>
</evidence>
<gene>
    <name evidence="3" type="ORF">SAMN04488109_1651</name>
</gene>
<dbReference type="RefSeq" id="WP_073132659.1">
    <property type="nucleotide sequence ID" value="NZ_FQWQ01000001.1"/>
</dbReference>
<dbReference type="STRING" id="947013.SAMN04488109_1651"/>